<feature type="compositionally biased region" description="Acidic residues" evidence="6">
    <location>
        <begin position="462"/>
        <end position="472"/>
    </location>
</feature>
<feature type="compositionally biased region" description="Basic and acidic residues" evidence="6">
    <location>
        <begin position="1241"/>
        <end position="1250"/>
    </location>
</feature>
<feature type="compositionally biased region" description="Polar residues" evidence="6">
    <location>
        <begin position="817"/>
        <end position="833"/>
    </location>
</feature>
<comment type="caution">
    <text evidence="8">The sequence shown here is derived from an EMBL/GenBank/DDBJ whole genome shotgun (WGS) entry which is preliminary data.</text>
</comment>
<feature type="compositionally biased region" description="Acidic residues" evidence="6">
    <location>
        <begin position="264"/>
        <end position="291"/>
    </location>
</feature>
<dbReference type="GO" id="GO:0045892">
    <property type="term" value="P:negative regulation of DNA-templated transcription"/>
    <property type="evidence" value="ECO:0007669"/>
    <property type="project" value="InterPro"/>
</dbReference>
<dbReference type="InterPro" id="IPR036855">
    <property type="entry name" value="Znf_CCCH_sf"/>
</dbReference>
<dbReference type="GO" id="GO:0008270">
    <property type="term" value="F:zinc ion binding"/>
    <property type="evidence" value="ECO:0007669"/>
    <property type="project" value="UniProtKB-KW"/>
</dbReference>
<feature type="compositionally biased region" description="Gly residues" evidence="6">
    <location>
        <begin position="237"/>
        <end position="261"/>
    </location>
</feature>
<dbReference type="GO" id="GO:0005634">
    <property type="term" value="C:nucleus"/>
    <property type="evidence" value="ECO:0007669"/>
    <property type="project" value="TreeGrafter"/>
</dbReference>
<dbReference type="SUPFAM" id="SSF90229">
    <property type="entry name" value="CCCH zinc finger"/>
    <property type="match status" value="2"/>
</dbReference>
<feature type="region of interest" description="Disordered" evidence="6">
    <location>
        <begin position="775"/>
        <end position="953"/>
    </location>
</feature>
<feature type="compositionally biased region" description="Polar residues" evidence="6">
    <location>
        <begin position="610"/>
        <end position="624"/>
    </location>
</feature>
<feature type="compositionally biased region" description="Basic and acidic residues" evidence="6">
    <location>
        <begin position="16"/>
        <end position="26"/>
    </location>
</feature>
<feature type="compositionally biased region" description="Basic residues" evidence="6">
    <location>
        <begin position="83"/>
        <end position="92"/>
    </location>
</feature>
<evidence type="ECO:0000313" key="8">
    <source>
        <dbReference type="EMBL" id="CAB1427347.1"/>
    </source>
</evidence>
<feature type="compositionally biased region" description="Low complexity" evidence="6">
    <location>
        <begin position="1136"/>
        <end position="1147"/>
    </location>
</feature>
<dbReference type="SMART" id="SM00356">
    <property type="entry name" value="ZnF_C3H1"/>
    <property type="match status" value="2"/>
</dbReference>
<protein>
    <recommendedName>
        <fullName evidence="7">C3H1-type domain-containing protein</fullName>
    </recommendedName>
</protein>
<feature type="compositionally biased region" description="Pro residues" evidence="6">
    <location>
        <begin position="483"/>
        <end position="500"/>
    </location>
</feature>
<feature type="compositionally biased region" description="Basic residues" evidence="6">
    <location>
        <begin position="301"/>
        <end position="321"/>
    </location>
</feature>
<feature type="region of interest" description="Disordered" evidence="6">
    <location>
        <begin position="462"/>
        <end position="589"/>
    </location>
</feature>
<feature type="compositionally biased region" description="Acidic residues" evidence="6">
    <location>
        <begin position="27"/>
        <end position="49"/>
    </location>
</feature>
<feature type="region of interest" description="Disordered" evidence="6">
    <location>
        <begin position="1"/>
        <end position="160"/>
    </location>
</feature>
<feature type="region of interest" description="Disordered" evidence="6">
    <location>
        <begin position="1005"/>
        <end position="1362"/>
    </location>
</feature>
<feature type="compositionally biased region" description="Basic residues" evidence="6">
    <location>
        <begin position="214"/>
        <end position="224"/>
    </location>
</feature>
<feature type="compositionally biased region" description="Basic and acidic residues" evidence="6">
    <location>
        <begin position="61"/>
        <end position="75"/>
    </location>
</feature>
<dbReference type="PANTHER" id="PTHR13119">
    <property type="entry name" value="ZINC FINGER CCCH DOMAIN-CONTAINING PROTEI"/>
    <property type="match status" value="1"/>
</dbReference>
<proteinExistence type="predicted"/>
<feature type="compositionally biased region" description="Low complexity" evidence="6">
    <location>
        <begin position="1192"/>
        <end position="1212"/>
    </location>
</feature>
<evidence type="ECO:0000259" key="7">
    <source>
        <dbReference type="PROSITE" id="PS50103"/>
    </source>
</evidence>
<keyword evidence="3 5" id="KW-0863">Zinc-finger</keyword>
<evidence type="ECO:0000256" key="6">
    <source>
        <dbReference type="SAM" id="MobiDB-lite"/>
    </source>
</evidence>
<dbReference type="PANTHER" id="PTHR13119:SF23">
    <property type="entry name" value="ZINC FINGER CCCH DOMAIN-CONTAINING PROTEIN 4"/>
    <property type="match status" value="1"/>
</dbReference>
<evidence type="ECO:0000256" key="2">
    <source>
        <dbReference type="ARBA" id="ARBA00022737"/>
    </source>
</evidence>
<feature type="compositionally biased region" description="Basic and acidic residues" evidence="6">
    <location>
        <begin position="1103"/>
        <end position="1115"/>
    </location>
</feature>
<feature type="compositionally biased region" description="Basic residues" evidence="6">
    <location>
        <begin position="100"/>
        <end position="113"/>
    </location>
</feature>
<evidence type="ECO:0000256" key="1">
    <source>
        <dbReference type="ARBA" id="ARBA00022723"/>
    </source>
</evidence>
<dbReference type="Gene3D" id="4.10.1000.10">
    <property type="entry name" value="Zinc finger, CCCH-type"/>
    <property type="match status" value="1"/>
</dbReference>
<accession>A0A9N7UB95</accession>
<feature type="zinc finger region" description="C3H1-type" evidence="5">
    <location>
        <begin position="374"/>
        <end position="401"/>
    </location>
</feature>
<feature type="compositionally biased region" description="Gly residues" evidence="6">
    <location>
        <begin position="732"/>
        <end position="745"/>
    </location>
</feature>
<feature type="compositionally biased region" description="Pro residues" evidence="6">
    <location>
        <begin position="565"/>
        <end position="578"/>
    </location>
</feature>
<evidence type="ECO:0000256" key="5">
    <source>
        <dbReference type="PROSITE-ProRule" id="PRU00723"/>
    </source>
</evidence>
<feature type="compositionally biased region" description="Low complexity" evidence="6">
    <location>
        <begin position="1067"/>
        <end position="1093"/>
    </location>
</feature>
<feature type="compositionally biased region" description="Pro residues" evidence="6">
    <location>
        <begin position="513"/>
        <end position="551"/>
    </location>
</feature>
<dbReference type="InterPro" id="IPR041367">
    <property type="entry name" value="Znf-CCCH_4"/>
</dbReference>
<feature type="compositionally biased region" description="Gly residues" evidence="6">
    <location>
        <begin position="1164"/>
        <end position="1176"/>
    </location>
</feature>
<feature type="region of interest" description="Disordered" evidence="6">
    <location>
        <begin position="203"/>
        <end position="370"/>
    </location>
</feature>
<dbReference type="Proteomes" id="UP001153269">
    <property type="component" value="Unassembled WGS sequence"/>
</dbReference>
<sequence>MAVESMTVHPNSPTTNHEHNSLLTDERPEDGELEEGELEDDGGEVEVEEIGGGGEPGGEGAVEKPRGSKERHASSESDEERSHRRKRKRKKEREREREKRRAKKKRKSKHKRHASSDDDHSDFSEDSDYSPSEKRKYREYSPQYPPPTHGGYSGSKKGSYMKMEKPTYGGYEEYEEENYEGEEEEEIGEEGYDDFTKELNQYRKAKEGGGGRGRGGRGRMRGLRGRGGMRGGRRGRGVGVGGGGGRGRGGGGGGGGRGVKMGGDNDEGDGYGEEMEYGEDDYDNMGEEDYDDYSKEFNPYKKSKDRGRGGKGGRGRGRGKGGRGMIRGGKGRNRGRGRGDMGNEDDNDMDNGDGCGGDGPGLGRRNLNDKHQDKKGKAICKYYIEGRCTWGDHCNFSHDIELPKKKELCKFYITGFCARADHCPYMHDILHRETISTRESLYIVECFDDTQELLNKMLAEDAEAGAEDEKEVEELKKQGINPLPKPPPGVGLLPTPPRPVPLDSNTGPGDFSGPPPGDFGGPPGPNQGPPGPPPGQGPVPMPNPCAGPPEFCPDGNPFQGMPMNPNIPPPHMGPPPPCSGGGGGGGRKIPSLFDLKVQPTGQLAHKLAVRSQTPSGSQGQTTAPGPQGAPGTSPICFPAPQGMMSPDMQNMGPNLGMNQGPPNMGPGGPPMMGGFPSGDGPPFGGPMPPGPPQGGGNYYHNFLNQQEGRPMEGVIQEGDNFQVFSGMDERGGGGGTFGNQSGGQDGSANGTSANQGGMSVPDFLPPAQRVLFMRIQQKQQEEEERARRMAEGGAEKSRDAEGDSGNWYSSEDEDGGSSVTSILKTLRQQTQAPQKAEGPLIDPRLQKTSPAHPPARPADPRLFRDPRLARNAESSSDSVPTPSAAGPPADPRLARLTAAASTGPTSHPPPTTKQEPPLVYKPPPLTTPAVEEEETERVLRDKPVPIPLDPLMGMALRDPRSQLQQFSHIKKDIVLHMPAFSKTITWSPEDLLPIPIPKQDLLPLPPGIPPVSSLDPRLSRAQQQLHTSLPHSQPPPVQSPPSSDPPASSSSTSSIPDFELLSRILKSVNSSPSQNSPPLLPTSSAPMSLLSPAPTMPLAPPEKPADPRVARKGLSDPRLQPQKSALKQPPEPTPAPVSSTTPATTSSSPPPTTAPYDPRLLSSGGAGRGVGAGAAGGANMLSNISLYDPRTNKPGSPGTSSGSNNSPNSANTDSKLSDTTMAKPKSKEPLFVRKSALDQPEPEKSGEQGTDRYNSYNRPRPKPAPSPNSTSQGAATAAGAASTGGQGAPGAAADQGPAGVHNLPVSSLFGGLKQATKPGGGTGSPFGGNSPAQPDQAAIDQENASLKDVFKGFDPTASPFCQ</sequence>
<feature type="compositionally biased region" description="Basic and acidic residues" evidence="6">
    <location>
        <begin position="114"/>
        <end position="123"/>
    </location>
</feature>
<keyword evidence="4 5" id="KW-0862">Zinc</keyword>
<feature type="compositionally biased region" description="Low complexity" evidence="6">
    <location>
        <begin position="1045"/>
        <end position="1056"/>
    </location>
</feature>
<feature type="compositionally biased region" description="Basic and acidic residues" evidence="6">
    <location>
        <begin position="858"/>
        <end position="870"/>
    </location>
</feature>
<feature type="compositionally biased region" description="Low complexity" evidence="6">
    <location>
        <begin position="1269"/>
        <end position="1281"/>
    </location>
</feature>
<feature type="domain" description="C3H1-type" evidence="7">
    <location>
        <begin position="403"/>
        <end position="430"/>
    </location>
</feature>
<keyword evidence="2" id="KW-0677">Repeat</keyword>
<dbReference type="InterPro" id="IPR000571">
    <property type="entry name" value="Znf_CCCH"/>
</dbReference>
<gene>
    <name evidence="8" type="ORF">PLEPLA_LOCUS15286</name>
</gene>
<feature type="compositionally biased region" description="Low complexity" evidence="6">
    <location>
        <begin position="1289"/>
        <end position="1299"/>
    </location>
</feature>
<feature type="compositionally biased region" description="Polar residues" evidence="6">
    <location>
        <begin position="747"/>
        <end position="757"/>
    </location>
</feature>
<evidence type="ECO:0000256" key="4">
    <source>
        <dbReference type="ARBA" id="ARBA00022833"/>
    </source>
</evidence>
<keyword evidence="9" id="KW-1185">Reference proteome</keyword>
<feature type="domain" description="C3H1-type" evidence="7">
    <location>
        <begin position="374"/>
        <end position="401"/>
    </location>
</feature>
<feature type="region of interest" description="Disordered" evidence="6">
    <location>
        <begin position="724"/>
        <end position="763"/>
    </location>
</feature>
<feature type="region of interest" description="Disordered" evidence="6">
    <location>
        <begin position="608"/>
        <end position="632"/>
    </location>
</feature>
<dbReference type="EMBL" id="CADEAL010000963">
    <property type="protein sequence ID" value="CAB1427347.1"/>
    <property type="molecule type" value="Genomic_DNA"/>
</dbReference>
<organism evidence="8 9">
    <name type="scientific">Pleuronectes platessa</name>
    <name type="common">European plaice</name>
    <dbReference type="NCBI Taxonomy" id="8262"/>
    <lineage>
        <taxon>Eukaryota</taxon>
        <taxon>Metazoa</taxon>
        <taxon>Chordata</taxon>
        <taxon>Craniata</taxon>
        <taxon>Vertebrata</taxon>
        <taxon>Euteleostomi</taxon>
        <taxon>Actinopterygii</taxon>
        <taxon>Neopterygii</taxon>
        <taxon>Teleostei</taxon>
        <taxon>Neoteleostei</taxon>
        <taxon>Acanthomorphata</taxon>
        <taxon>Carangaria</taxon>
        <taxon>Pleuronectiformes</taxon>
        <taxon>Pleuronectoidei</taxon>
        <taxon>Pleuronectidae</taxon>
        <taxon>Pleuronectes</taxon>
    </lineage>
</organism>
<feature type="compositionally biased region" description="Gly residues" evidence="6">
    <location>
        <begin position="50"/>
        <end position="60"/>
    </location>
</feature>
<feature type="compositionally biased region" description="Basic and acidic residues" evidence="6">
    <location>
        <begin position="784"/>
        <end position="801"/>
    </location>
</feature>
<feature type="zinc finger region" description="C3H1-type" evidence="5">
    <location>
        <begin position="403"/>
        <end position="430"/>
    </location>
</feature>
<dbReference type="PROSITE" id="PS50103">
    <property type="entry name" value="ZF_C3H1"/>
    <property type="match status" value="2"/>
</dbReference>
<dbReference type="Pfam" id="PF18044">
    <property type="entry name" value="zf-CCCH_4"/>
    <property type="match status" value="1"/>
</dbReference>
<feature type="compositionally biased region" description="Gly residues" evidence="6">
    <location>
        <begin position="353"/>
        <end position="362"/>
    </location>
</feature>
<feature type="compositionally biased region" description="Pro residues" evidence="6">
    <location>
        <begin position="1032"/>
        <end position="1044"/>
    </location>
</feature>
<keyword evidence="1 5" id="KW-0479">Metal-binding</keyword>
<evidence type="ECO:0000313" key="9">
    <source>
        <dbReference type="Proteomes" id="UP001153269"/>
    </source>
</evidence>
<evidence type="ECO:0000256" key="3">
    <source>
        <dbReference type="ARBA" id="ARBA00022771"/>
    </source>
</evidence>
<reference evidence="8" key="1">
    <citation type="submission" date="2020-03" db="EMBL/GenBank/DDBJ databases">
        <authorList>
            <person name="Weist P."/>
        </authorList>
    </citation>
    <scope>NUCLEOTIDE SEQUENCE</scope>
</reference>
<feature type="compositionally biased region" description="Polar residues" evidence="6">
    <location>
        <begin position="872"/>
        <end position="881"/>
    </location>
</feature>
<dbReference type="GO" id="GO:0003723">
    <property type="term" value="F:RNA binding"/>
    <property type="evidence" value="ECO:0007669"/>
    <property type="project" value="InterPro"/>
</dbReference>
<dbReference type="InterPro" id="IPR045124">
    <property type="entry name" value="Su(sable)-like"/>
</dbReference>
<name>A0A9N7UB95_PLEPL</name>
<feature type="compositionally biased region" description="Acidic residues" evidence="6">
    <location>
        <begin position="342"/>
        <end position="351"/>
    </location>
</feature>